<proteinExistence type="predicted"/>
<dbReference type="AlphaFoldDB" id="D3DJW6"/>
<reference evidence="1 2" key="1">
    <citation type="journal article" date="2010" name="J. Bacteriol.">
        <title>Complete genome sequence of the thermophilic, obligately chemolithoautotrophic hydrogen-oxidizing bacterium Hydrogenobacter thermophilus TK-6.</title>
        <authorList>
            <person name="Arai H."/>
            <person name="Kanbe H."/>
            <person name="Ishii M."/>
            <person name="Igarashi Y."/>
        </authorList>
    </citation>
    <scope>NUCLEOTIDE SEQUENCE [LARGE SCALE GENOMIC DNA]</scope>
    <source>
        <strain evidence="2">DSM 6534 / IAM 12695 / TK-6 [Tokyo]</strain>
    </source>
</reference>
<name>D3DJW6_HYDTT</name>
<sequence length="55" mass="6116">MVISLNTILNTLSEKLSMIKHLLKALSEKAIANSITIQQGEQSYVLPPFTYSHSL</sequence>
<keyword evidence="2" id="KW-1185">Reference proteome</keyword>
<evidence type="ECO:0000313" key="1">
    <source>
        <dbReference type="EMBL" id="BAI70118.1"/>
    </source>
</evidence>
<dbReference type="KEGG" id="hte:Hydth_1656"/>
<gene>
    <name evidence="1" type="ordered locus">HTH_1671</name>
</gene>
<dbReference type="KEGG" id="hth:HTH_1671"/>
<accession>D3DJW6</accession>
<dbReference type="Proteomes" id="UP000002574">
    <property type="component" value="Chromosome"/>
</dbReference>
<dbReference type="STRING" id="608538.HTH_1671"/>
<dbReference type="PATRIC" id="fig|608538.5.peg.1687"/>
<dbReference type="EMBL" id="AP011112">
    <property type="protein sequence ID" value="BAI70118.1"/>
    <property type="molecule type" value="Genomic_DNA"/>
</dbReference>
<protein>
    <submittedName>
        <fullName evidence="1">Uncharacterized protein</fullName>
    </submittedName>
</protein>
<evidence type="ECO:0000313" key="2">
    <source>
        <dbReference type="Proteomes" id="UP000002574"/>
    </source>
</evidence>
<organism evidence="1 2">
    <name type="scientific">Hydrogenobacter thermophilus (strain DSM 6534 / IAM 12695 / TK-6)</name>
    <dbReference type="NCBI Taxonomy" id="608538"/>
    <lineage>
        <taxon>Bacteria</taxon>
        <taxon>Pseudomonadati</taxon>
        <taxon>Aquificota</taxon>
        <taxon>Aquificia</taxon>
        <taxon>Aquificales</taxon>
        <taxon>Aquificaceae</taxon>
        <taxon>Hydrogenobacter</taxon>
    </lineage>
</organism>